<keyword evidence="3" id="KW-0812">Transmembrane</keyword>
<dbReference type="AlphaFoldDB" id="A0AAD9R5M5"/>
<proteinExistence type="predicted"/>
<evidence type="ECO:0000313" key="5">
    <source>
        <dbReference type="EMBL" id="KAK2573504.1"/>
    </source>
</evidence>
<evidence type="ECO:0000256" key="2">
    <source>
        <dbReference type="ARBA" id="ARBA00023157"/>
    </source>
</evidence>
<evidence type="ECO:0000256" key="3">
    <source>
        <dbReference type="SAM" id="Phobius"/>
    </source>
</evidence>
<evidence type="ECO:0000256" key="1">
    <source>
        <dbReference type="ARBA" id="ARBA00022729"/>
    </source>
</evidence>
<name>A0AAD9R5M5_ACRCE</name>
<organism evidence="5 6">
    <name type="scientific">Acropora cervicornis</name>
    <name type="common">Staghorn coral</name>
    <dbReference type="NCBI Taxonomy" id="6130"/>
    <lineage>
        <taxon>Eukaryota</taxon>
        <taxon>Metazoa</taxon>
        <taxon>Cnidaria</taxon>
        <taxon>Anthozoa</taxon>
        <taxon>Hexacorallia</taxon>
        <taxon>Scleractinia</taxon>
        <taxon>Astrocoeniina</taxon>
        <taxon>Acroporidae</taxon>
        <taxon>Acropora</taxon>
    </lineage>
</organism>
<dbReference type="InterPro" id="IPR045860">
    <property type="entry name" value="Snake_toxin-like_sf"/>
</dbReference>
<keyword evidence="3" id="KW-1133">Transmembrane helix</keyword>
<dbReference type="Proteomes" id="UP001249851">
    <property type="component" value="Unassembled WGS sequence"/>
</dbReference>
<keyword evidence="1 4" id="KW-0732">Signal</keyword>
<reference evidence="5" key="2">
    <citation type="journal article" date="2023" name="Science">
        <title>Genomic signatures of disease resistance in endangered staghorn corals.</title>
        <authorList>
            <person name="Vollmer S.V."/>
            <person name="Selwyn J.D."/>
            <person name="Despard B.A."/>
            <person name="Roesel C.L."/>
        </authorList>
    </citation>
    <scope>NUCLEOTIDE SEQUENCE</scope>
    <source>
        <strain evidence="5">K2</strain>
    </source>
</reference>
<dbReference type="CDD" id="cd00117">
    <property type="entry name" value="TFP"/>
    <property type="match status" value="1"/>
</dbReference>
<evidence type="ECO:0000313" key="6">
    <source>
        <dbReference type="Proteomes" id="UP001249851"/>
    </source>
</evidence>
<dbReference type="EMBL" id="JARQWQ010000002">
    <property type="protein sequence ID" value="KAK2573504.1"/>
    <property type="molecule type" value="Genomic_DNA"/>
</dbReference>
<comment type="caution">
    <text evidence="5">The sequence shown here is derived from an EMBL/GenBank/DDBJ whole genome shotgun (WGS) entry which is preliminary data.</text>
</comment>
<gene>
    <name evidence="5" type="ORF">P5673_001161</name>
</gene>
<dbReference type="SUPFAM" id="SSF57302">
    <property type="entry name" value="Snake toxin-like"/>
    <property type="match status" value="1"/>
</dbReference>
<dbReference type="Gene3D" id="2.10.60.10">
    <property type="entry name" value="CD59"/>
    <property type="match status" value="1"/>
</dbReference>
<protein>
    <submittedName>
        <fullName evidence="5">Uncharacterized protein</fullName>
    </submittedName>
</protein>
<reference evidence="5" key="1">
    <citation type="journal article" date="2023" name="G3 (Bethesda)">
        <title>Whole genome assembly and annotation of the endangered Caribbean coral Acropora cervicornis.</title>
        <authorList>
            <person name="Selwyn J.D."/>
            <person name="Vollmer S.V."/>
        </authorList>
    </citation>
    <scope>NUCLEOTIDE SEQUENCE</scope>
    <source>
        <strain evidence="5">K2</strain>
    </source>
</reference>
<keyword evidence="2" id="KW-1015">Disulfide bond</keyword>
<evidence type="ECO:0000256" key="4">
    <source>
        <dbReference type="SAM" id="SignalP"/>
    </source>
</evidence>
<feature type="chain" id="PRO_5042160748" evidence="4">
    <location>
        <begin position="22"/>
        <end position="170"/>
    </location>
</feature>
<accession>A0AAD9R5M5</accession>
<sequence>MASIIFVQLLIFASCVVKVSSLQCYRCVSENNPNSLKFCQVSAPSALGNNKEVNCSSEEDRCAITKTIQKDGTVTTFSRLCEKSSKCMTKCSSPDAEGTVICGSCCEEDFCNKGEGPKSDEQSGASRITMARGLYMIGGILFCSWLFLFKLYLPDPYISMPFKFLRNFRN</sequence>
<keyword evidence="6" id="KW-1185">Reference proteome</keyword>
<feature type="signal peptide" evidence="4">
    <location>
        <begin position="1"/>
        <end position="21"/>
    </location>
</feature>
<feature type="transmembrane region" description="Helical" evidence="3">
    <location>
        <begin position="133"/>
        <end position="153"/>
    </location>
</feature>
<dbReference type="PANTHER" id="PTHR10036:SF3">
    <property type="entry name" value="PROTEIN SLEEPLESS-RELATED"/>
    <property type="match status" value="1"/>
</dbReference>
<keyword evidence="3" id="KW-0472">Membrane</keyword>
<dbReference type="PANTHER" id="PTHR10036">
    <property type="entry name" value="CD59 GLYCOPROTEIN"/>
    <property type="match status" value="1"/>
</dbReference>